<feature type="compositionally biased region" description="Basic residues" evidence="1">
    <location>
        <begin position="184"/>
        <end position="200"/>
    </location>
</feature>
<keyword evidence="3" id="KW-1185">Reference proteome</keyword>
<gene>
    <name evidence="2" type="ORF">MGAL_10B065023</name>
</gene>
<feature type="region of interest" description="Disordered" evidence="1">
    <location>
        <begin position="184"/>
        <end position="205"/>
    </location>
</feature>
<evidence type="ECO:0000313" key="3">
    <source>
        <dbReference type="Proteomes" id="UP000596742"/>
    </source>
</evidence>
<dbReference type="EMBL" id="UYJE01001023">
    <property type="protein sequence ID" value="VDH98574.1"/>
    <property type="molecule type" value="Genomic_DNA"/>
</dbReference>
<organism evidence="2 3">
    <name type="scientific">Mytilus galloprovincialis</name>
    <name type="common">Mediterranean mussel</name>
    <dbReference type="NCBI Taxonomy" id="29158"/>
    <lineage>
        <taxon>Eukaryota</taxon>
        <taxon>Metazoa</taxon>
        <taxon>Spiralia</taxon>
        <taxon>Lophotrochozoa</taxon>
        <taxon>Mollusca</taxon>
        <taxon>Bivalvia</taxon>
        <taxon>Autobranchia</taxon>
        <taxon>Pteriomorphia</taxon>
        <taxon>Mytilida</taxon>
        <taxon>Mytiloidea</taxon>
        <taxon>Mytilidae</taxon>
        <taxon>Mytilinae</taxon>
        <taxon>Mytilus</taxon>
    </lineage>
</organism>
<reference evidence="2" key="1">
    <citation type="submission" date="2018-11" db="EMBL/GenBank/DDBJ databases">
        <authorList>
            <person name="Alioto T."/>
            <person name="Alioto T."/>
        </authorList>
    </citation>
    <scope>NUCLEOTIDE SEQUENCE</scope>
</reference>
<evidence type="ECO:0000313" key="2">
    <source>
        <dbReference type="EMBL" id="VDH98574.1"/>
    </source>
</evidence>
<name>A0A8B6C0N7_MYTGA</name>
<comment type="caution">
    <text evidence="2">The sequence shown here is derived from an EMBL/GenBank/DDBJ whole genome shotgun (WGS) entry which is preliminary data.</text>
</comment>
<evidence type="ECO:0000256" key="1">
    <source>
        <dbReference type="SAM" id="MobiDB-lite"/>
    </source>
</evidence>
<dbReference type="AlphaFoldDB" id="A0A8B6C0N7"/>
<proteinExistence type="predicted"/>
<dbReference type="OrthoDB" id="6201795at2759"/>
<sequence>MTYPCNKRKDNLSNAQKFQGSGILINQKTSIVCLVVVRSQDWHSNWNNLLSSIANQDSNSTQDGGKCDHEDRKNHAIDLLNEWIKHKHYDAVEKLYHDIYHKDLSAAKRKRQWHHYSSNFDEAFIHSNRDPDYRHVEGYIMINMNQACRVEIMKWIENLAHQHNPHAATTAKPMHVHVRTTAKPTHAHVRTTAKPTHAHVRTPSTQATTISVKEHCTHLRDANNVISLLHEWERHNHFSDVQRLYLDVALGFHALTEKNGEISSSNYKSVRHSLLILSSSCKKIVYAWIEDDARKHTAAV</sequence>
<protein>
    <submittedName>
        <fullName evidence="2">Uncharacterized protein</fullName>
    </submittedName>
</protein>
<accession>A0A8B6C0N7</accession>
<dbReference type="Proteomes" id="UP000596742">
    <property type="component" value="Unassembled WGS sequence"/>
</dbReference>